<gene>
    <name evidence="1" type="ORF">AVEN_155091_1</name>
</gene>
<name>A0A4Y2A7K4_ARAVE</name>
<protein>
    <submittedName>
        <fullName evidence="1">Uncharacterized protein</fullName>
    </submittedName>
</protein>
<comment type="caution">
    <text evidence="1">The sequence shown here is derived from an EMBL/GenBank/DDBJ whole genome shotgun (WGS) entry which is preliminary data.</text>
</comment>
<evidence type="ECO:0000313" key="2">
    <source>
        <dbReference type="Proteomes" id="UP000499080"/>
    </source>
</evidence>
<sequence>MQSLSPKGHLFETRISQKCALHTDLDAKSFVVTRIPADVVWKFIDRGASSGVDLIIGSRLRELRDASESSTSIASNSDANLTKRNQTLDYLPSISNPLL</sequence>
<dbReference type="Proteomes" id="UP000499080">
    <property type="component" value="Unassembled WGS sequence"/>
</dbReference>
<organism evidence="1 2">
    <name type="scientific">Araneus ventricosus</name>
    <name type="common">Orbweaver spider</name>
    <name type="synonym">Epeira ventricosa</name>
    <dbReference type="NCBI Taxonomy" id="182803"/>
    <lineage>
        <taxon>Eukaryota</taxon>
        <taxon>Metazoa</taxon>
        <taxon>Ecdysozoa</taxon>
        <taxon>Arthropoda</taxon>
        <taxon>Chelicerata</taxon>
        <taxon>Arachnida</taxon>
        <taxon>Araneae</taxon>
        <taxon>Araneomorphae</taxon>
        <taxon>Entelegynae</taxon>
        <taxon>Araneoidea</taxon>
        <taxon>Araneidae</taxon>
        <taxon>Araneus</taxon>
    </lineage>
</organism>
<dbReference type="EMBL" id="BGPR01000008">
    <property type="protein sequence ID" value="GBL75811.1"/>
    <property type="molecule type" value="Genomic_DNA"/>
</dbReference>
<proteinExistence type="predicted"/>
<dbReference type="AlphaFoldDB" id="A0A4Y2A7K4"/>
<keyword evidence="2" id="KW-1185">Reference proteome</keyword>
<evidence type="ECO:0000313" key="1">
    <source>
        <dbReference type="EMBL" id="GBL75811.1"/>
    </source>
</evidence>
<accession>A0A4Y2A7K4</accession>
<reference evidence="1 2" key="1">
    <citation type="journal article" date="2019" name="Sci. Rep.">
        <title>Orb-weaving spider Araneus ventricosus genome elucidates the spidroin gene catalogue.</title>
        <authorList>
            <person name="Kono N."/>
            <person name="Nakamura H."/>
            <person name="Ohtoshi R."/>
            <person name="Moran D.A.P."/>
            <person name="Shinohara A."/>
            <person name="Yoshida Y."/>
            <person name="Fujiwara M."/>
            <person name="Mori M."/>
            <person name="Tomita M."/>
            <person name="Arakawa K."/>
        </authorList>
    </citation>
    <scope>NUCLEOTIDE SEQUENCE [LARGE SCALE GENOMIC DNA]</scope>
</reference>